<dbReference type="RefSeq" id="WP_313819641.1">
    <property type="nucleotide sequence ID" value="NZ_JAVLAO010000003.1"/>
</dbReference>
<evidence type="ECO:0000313" key="2">
    <source>
        <dbReference type="Proteomes" id="UP001263852"/>
    </source>
</evidence>
<reference evidence="1" key="1">
    <citation type="submission" date="2023-08" db="EMBL/GenBank/DDBJ databases">
        <authorList>
            <person name="Page C.A."/>
            <person name="Perez-Diaz I.M."/>
        </authorList>
    </citation>
    <scope>NUCLEOTIDE SEQUENCE</scope>
    <source>
        <strain evidence="1">1.8.9</strain>
    </source>
</reference>
<dbReference type="AlphaFoldDB" id="A0AAW8WKQ2"/>
<dbReference type="EMBL" id="JAVLAO010000003">
    <property type="protein sequence ID" value="MDT7040556.1"/>
    <property type="molecule type" value="Genomic_DNA"/>
</dbReference>
<protein>
    <submittedName>
        <fullName evidence="1">Uncharacterized protein</fullName>
    </submittedName>
</protein>
<comment type="caution">
    <text evidence="1">The sequence shown here is derived from an EMBL/GenBank/DDBJ whole genome shotgun (WGS) entry which is preliminary data.</text>
</comment>
<gene>
    <name evidence="1" type="ORF">RI555_16715</name>
</gene>
<organism evidence="1 2">
    <name type="scientific">Lactiplantibacillus pentosus</name>
    <name type="common">Lactobacillus pentosus</name>
    <dbReference type="NCBI Taxonomy" id="1589"/>
    <lineage>
        <taxon>Bacteria</taxon>
        <taxon>Bacillati</taxon>
        <taxon>Bacillota</taxon>
        <taxon>Bacilli</taxon>
        <taxon>Lactobacillales</taxon>
        <taxon>Lactobacillaceae</taxon>
        <taxon>Lactiplantibacillus</taxon>
    </lineage>
</organism>
<evidence type="ECO:0000313" key="1">
    <source>
        <dbReference type="EMBL" id="MDT7040556.1"/>
    </source>
</evidence>
<proteinExistence type="predicted"/>
<feature type="non-terminal residue" evidence="1">
    <location>
        <position position="65"/>
    </location>
</feature>
<dbReference type="Proteomes" id="UP001263852">
    <property type="component" value="Unassembled WGS sequence"/>
</dbReference>
<sequence>MLELKKVADWATHKQTHAGELQSNHLAVRLCNSVRAYQICIVMQVECFSNSLLRQRVSVKKGSFY</sequence>
<name>A0AAW8WKQ2_LACPE</name>
<accession>A0AAW8WKQ2</accession>